<reference evidence="1 2" key="1">
    <citation type="journal article" date="2016" name="Mol. Biol. Evol.">
        <title>Comparative Genomics of Early-Diverging Mushroom-Forming Fungi Provides Insights into the Origins of Lignocellulose Decay Capabilities.</title>
        <authorList>
            <person name="Nagy L.G."/>
            <person name="Riley R."/>
            <person name="Tritt A."/>
            <person name="Adam C."/>
            <person name="Daum C."/>
            <person name="Floudas D."/>
            <person name="Sun H."/>
            <person name="Yadav J.S."/>
            <person name="Pangilinan J."/>
            <person name="Larsson K.H."/>
            <person name="Matsuura K."/>
            <person name="Barry K."/>
            <person name="Labutti K."/>
            <person name="Kuo R."/>
            <person name="Ohm R.A."/>
            <person name="Bhattacharya S.S."/>
            <person name="Shirouzu T."/>
            <person name="Yoshinaga Y."/>
            <person name="Martin F.M."/>
            <person name="Grigoriev I.V."/>
            <person name="Hibbett D.S."/>
        </authorList>
    </citation>
    <scope>NUCLEOTIDE SEQUENCE [LARGE SCALE GENOMIC DNA]</scope>
    <source>
        <strain evidence="1 2">HHB9708</strain>
    </source>
</reference>
<proteinExistence type="predicted"/>
<evidence type="ECO:0000313" key="1">
    <source>
        <dbReference type="EMBL" id="KZS88737.1"/>
    </source>
</evidence>
<keyword evidence="2" id="KW-1185">Reference proteome</keyword>
<organism evidence="1 2">
    <name type="scientific">Sistotremastrum niveocremeum HHB9708</name>
    <dbReference type="NCBI Taxonomy" id="1314777"/>
    <lineage>
        <taxon>Eukaryota</taxon>
        <taxon>Fungi</taxon>
        <taxon>Dikarya</taxon>
        <taxon>Basidiomycota</taxon>
        <taxon>Agaricomycotina</taxon>
        <taxon>Agaricomycetes</taxon>
        <taxon>Sistotremastrales</taxon>
        <taxon>Sistotremastraceae</taxon>
        <taxon>Sertulicium</taxon>
        <taxon>Sertulicium niveocremeum</taxon>
    </lineage>
</organism>
<dbReference type="Proteomes" id="UP000076722">
    <property type="component" value="Unassembled WGS sequence"/>
</dbReference>
<evidence type="ECO:0000313" key="2">
    <source>
        <dbReference type="Proteomes" id="UP000076722"/>
    </source>
</evidence>
<name>A0A164PHM3_9AGAM</name>
<gene>
    <name evidence="1" type="ORF">SISNIDRAFT_256587</name>
</gene>
<protein>
    <submittedName>
        <fullName evidence="1">Uncharacterized protein</fullName>
    </submittedName>
</protein>
<dbReference type="AlphaFoldDB" id="A0A164PHM3"/>
<accession>A0A164PHM3</accession>
<dbReference type="EMBL" id="KV419434">
    <property type="protein sequence ID" value="KZS88737.1"/>
    <property type="molecule type" value="Genomic_DNA"/>
</dbReference>
<sequence>MSHGRSLAVTPEMHSHATLAVESSNPNDRFGISSRSHLALIPSREARPSITEARYVRHTLCTPNKRPLLSSSHTGRSRCGYSSRYSNRTYPWHRDQVHSKELGFHPLLFVPCFFVNGDPSSTSQIALEIHRTSDLCLEPQFLPDSPAAVYRKHEISSRPATEPETCIPSLTPLLLCLKHTLRCTRRLAKSYLSPRANK</sequence>